<accession>A0ABP4BP06</accession>
<feature type="region of interest" description="Disordered" evidence="1">
    <location>
        <begin position="1"/>
        <end position="20"/>
    </location>
</feature>
<feature type="compositionally biased region" description="Basic and acidic residues" evidence="1">
    <location>
        <begin position="1"/>
        <end position="16"/>
    </location>
</feature>
<evidence type="ECO:0000256" key="1">
    <source>
        <dbReference type="SAM" id="MobiDB-lite"/>
    </source>
</evidence>
<dbReference type="EMBL" id="BAAAHK010000013">
    <property type="protein sequence ID" value="GAA0951979.1"/>
    <property type="molecule type" value="Genomic_DNA"/>
</dbReference>
<keyword evidence="2" id="KW-1133">Transmembrane helix</keyword>
<feature type="transmembrane region" description="Helical" evidence="2">
    <location>
        <begin position="39"/>
        <end position="60"/>
    </location>
</feature>
<organism evidence="3 4">
    <name type="scientific">Kribbella koreensis</name>
    <dbReference type="NCBI Taxonomy" id="57909"/>
    <lineage>
        <taxon>Bacteria</taxon>
        <taxon>Bacillati</taxon>
        <taxon>Actinomycetota</taxon>
        <taxon>Actinomycetes</taxon>
        <taxon>Propionibacteriales</taxon>
        <taxon>Kribbellaceae</taxon>
        <taxon>Kribbella</taxon>
    </lineage>
</organism>
<evidence type="ECO:0000313" key="3">
    <source>
        <dbReference type="EMBL" id="GAA0951979.1"/>
    </source>
</evidence>
<proteinExistence type="predicted"/>
<evidence type="ECO:0000256" key="2">
    <source>
        <dbReference type="SAM" id="Phobius"/>
    </source>
</evidence>
<protein>
    <submittedName>
        <fullName evidence="3">Uncharacterized protein</fullName>
    </submittedName>
</protein>
<reference evidence="4" key="1">
    <citation type="journal article" date="2019" name="Int. J. Syst. Evol. Microbiol.">
        <title>The Global Catalogue of Microorganisms (GCM) 10K type strain sequencing project: providing services to taxonomists for standard genome sequencing and annotation.</title>
        <authorList>
            <consortium name="The Broad Institute Genomics Platform"/>
            <consortium name="The Broad Institute Genome Sequencing Center for Infectious Disease"/>
            <person name="Wu L."/>
            <person name="Ma J."/>
        </authorList>
    </citation>
    <scope>NUCLEOTIDE SEQUENCE [LARGE SCALE GENOMIC DNA]</scope>
    <source>
        <strain evidence="4">JCM 10977</strain>
    </source>
</reference>
<feature type="region of interest" description="Disordered" evidence="1">
    <location>
        <begin position="425"/>
        <end position="447"/>
    </location>
</feature>
<gene>
    <name evidence="3" type="ORF">GCM10009554_54280</name>
</gene>
<keyword evidence="4" id="KW-1185">Reference proteome</keyword>
<sequence length="475" mass="49654">MKLTDLRDELNARAETTDETPDLLSGVHRKITQTKRRRTAGAAGAVAGVALIAAFATGLIPGLTTTTPQPAETPTPRDYTKNGMVISAVEGQDTLLKGWVGDLGENKLDFSWTPQERQDLRFEGLCQSGTNEIQHVKVTVNDFVIGTSECFPSYPSDQPGSGVNVQANDTFWLAVTPGKSARVVVQLTDESGRAIQDRSTQVALGIYHSVGTAPDGPPGRIPPTSDADYVKDGVRYRAKVGGDTLLGALVADRGKNQFDLTVTATGSQLSLSPLCTALATGPGEFPLYQLSISYNGGPASSVSCSGGSLDAGAGSSVILGVAPPAAGEQVKVSVRLEDKNGKPVTREHDWIGLGVYAKGKQQTVDDTNFDELREHDGRNYRLTELKKVAFPGANRLTIATPADTPFLVSYGSTGKVGQNSMIEVTGLSNSPGRSGAGGYGTEGEPARPAGTATLTATGIGKGPGHLVMAIYVPAD</sequence>
<comment type="caution">
    <text evidence="3">The sequence shown here is derived from an EMBL/GenBank/DDBJ whole genome shotgun (WGS) entry which is preliminary data.</text>
</comment>
<evidence type="ECO:0000313" key="4">
    <source>
        <dbReference type="Proteomes" id="UP001500542"/>
    </source>
</evidence>
<name>A0ABP4BP06_9ACTN</name>
<keyword evidence="2" id="KW-0812">Transmembrane</keyword>
<keyword evidence="2" id="KW-0472">Membrane</keyword>
<dbReference type="Proteomes" id="UP001500542">
    <property type="component" value="Unassembled WGS sequence"/>
</dbReference>
<dbReference type="RefSeq" id="WP_343975962.1">
    <property type="nucleotide sequence ID" value="NZ_BAAAHK010000013.1"/>
</dbReference>